<dbReference type="RefSeq" id="WP_345428340.1">
    <property type="nucleotide sequence ID" value="NZ_AP031496.1"/>
</dbReference>
<dbReference type="InterPro" id="IPR011483">
    <property type="entry name" value="Sde182_NH-like"/>
</dbReference>
<dbReference type="InterPro" id="IPR013783">
    <property type="entry name" value="Ig-like_fold"/>
</dbReference>
<evidence type="ECO:0000313" key="3">
    <source>
        <dbReference type="EMBL" id="GAA4962108.1"/>
    </source>
</evidence>
<dbReference type="GO" id="GO:0016799">
    <property type="term" value="F:hydrolase activity, hydrolyzing N-glycosyl compounds"/>
    <property type="evidence" value="ECO:0007669"/>
    <property type="project" value="InterPro"/>
</dbReference>
<feature type="domain" description="Cellulose-binding Sde182 C-terminal" evidence="2">
    <location>
        <begin position="393"/>
        <end position="487"/>
    </location>
</feature>
<reference evidence="4" key="1">
    <citation type="journal article" date="2019" name="Int. J. Syst. Evol. Microbiol.">
        <title>The Global Catalogue of Microorganisms (GCM) 10K type strain sequencing project: providing services to taxonomists for standard genome sequencing and annotation.</title>
        <authorList>
            <consortium name="The Broad Institute Genomics Platform"/>
            <consortium name="The Broad Institute Genome Sequencing Center for Infectious Disease"/>
            <person name="Wu L."/>
            <person name="Ma J."/>
        </authorList>
    </citation>
    <scope>NUCLEOTIDE SEQUENCE [LARGE SCALE GENOMIC DNA]</scope>
    <source>
        <strain evidence="4">JCM 19134</strain>
    </source>
</reference>
<proteinExistence type="predicted"/>
<dbReference type="InterPro" id="IPR048527">
    <property type="entry name" value="Sde182_C"/>
</dbReference>
<sequence>MRIPACITLLTVALSYASEGLAEQVSESKSRVVVLTDMGNEPDDQMSFTRLLMYTNEIDLEAVVATTSTWLKDKTNPQTIHKLIDAYGQTRPNLLLHAQGWPTADALHSAVHSGHTGYGMDGIADKPLSDGARSLIAAADMPDQRPLWVSVWGGANTLAEALQQVKKTRSAQQLSDFISKLRVYSISDQDDAGPWIREHFPNLFYVVKPSSPDGEEYRSATWTGIGGDEFYRNGKGADFTTVSNEWLEKNIRAYGPLGALYPEYDFIMEGDTPAFLGLIRNGLNSHESPSWGGWSGRYVYRQPYGETRPIWTQGGDAFFRMTSQDAVVGMDGDTYVSDHATIWRWREHFQHDFSARIQWTVKDYASANHHPTLVVNGDSSKDTIFIKANAGDTIELDASGSQDPDGDKLRYQWFAYPEAGAGVDVLLSDVQVKPSNKAKTKVTINTVCRDGWFHYDRKCEQGTAHVILAVTDNGKPALTSYRRVVFETTPGE</sequence>
<keyword evidence="4" id="KW-1185">Reference proteome</keyword>
<evidence type="ECO:0000259" key="2">
    <source>
        <dbReference type="Pfam" id="PF21027"/>
    </source>
</evidence>
<accession>A0AAV3UAD2</accession>
<gene>
    <name evidence="3" type="ORF">GCM10025791_49710</name>
</gene>
<dbReference type="EMBL" id="BAABLX010000080">
    <property type="protein sequence ID" value="GAA4962108.1"/>
    <property type="molecule type" value="Genomic_DNA"/>
</dbReference>
<comment type="caution">
    <text evidence="3">The sequence shown here is derived from an EMBL/GenBank/DDBJ whole genome shotgun (WGS) entry which is preliminary data.</text>
</comment>
<dbReference type="SUPFAM" id="SSF53590">
    <property type="entry name" value="Nucleoside hydrolase"/>
    <property type="match status" value="1"/>
</dbReference>
<dbReference type="Pfam" id="PF21027">
    <property type="entry name" value="Sde0182_C"/>
    <property type="match status" value="1"/>
</dbReference>
<name>A0AAV3UAD2_9ALTE</name>
<dbReference type="Proteomes" id="UP001409585">
    <property type="component" value="Unassembled WGS sequence"/>
</dbReference>
<dbReference type="AlphaFoldDB" id="A0AAV3UAD2"/>
<protein>
    <submittedName>
        <fullName evidence="3">DUF1593 domain-containing protein</fullName>
    </submittedName>
</protein>
<dbReference type="Gene3D" id="2.60.40.10">
    <property type="entry name" value="Immunoglobulins"/>
    <property type="match status" value="1"/>
</dbReference>
<dbReference type="InterPro" id="IPR036452">
    <property type="entry name" value="Ribo_hydro-like"/>
</dbReference>
<dbReference type="Pfam" id="PF07632">
    <property type="entry name" value="Sde182_NH-like"/>
    <property type="match status" value="1"/>
</dbReference>
<feature type="domain" description="Cellulose-binding Sde182 nucleoside hydrolase-like" evidence="1">
    <location>
        <begin position="31"/>
        <end position="298"/>
    </location>
</feature>
<organism evidence="3 4">
    <name type="scientific">Halioxenophilus aromaticivorans</name>
    <dbReference type="NCBI Taxonomy" id="1306992"/>
    <lineage>
        <taxon>Bacteria</taxon>
        <taxon>Pseudomonadati</taxon>
        <taxon>Pseudomonadota</taxon>
        <taxon>Gammaproteobacteria</taxon>
        <taxon>Alteromonadales</taxon>
        <taxon>Alteromonadaceae</taxon>
        <taxon>Halioxenophilus</taxon>
    </lineage>
</organism>
<evidence type="ECO:0000313" key="4">
    <source>
        <dbReference type="Proteomes" id="UP001409585"/>
    </source>
</evidence>
<dbReference type="Gene3D" id="3.90.245.10">
    <property type="entry name" value="Ribonucleoside hydrolase-like"/>
    <property type="match status" value="1"/>
</dbReference>
<evidence type="ECO:0000259" key="1">
    <source>
        <dbReference type="Pfam" id="PF07632"/>
    </source>
</evidence>